<evidence type="ECO:0000313" key="2">
    <source>
        <dbReference type="EMBL" id="GAA0553612.1"/>
    </source>
</evidence>
<proteinExistence type="predicted"/>
<sequence length="136" mass="14803">MIAMAASGLRHPAWCKDTELEERIYEQLDSSVVIHFGKAISVGRITVRLFRTDVHGEPGPTRVSIRCVDRDDLTLEQARQLTEDGRLQEFAEALQKLIEEAGTDSEDGSPRGPHSGSTGGGDQHVAGAPNSPPDER</sequence>
<evidence type="ECO:0000256" key="1">
    <source>
        <dbReference type="SAM" id="MobiDB-lite"/>
    </source>
</evidence>
<gene>
    <name evidence="2" type="ORF">GCM10009533_59560</name>
</gene>
<protein>
    <submittedName>
        <fullName evidence="2">Uncharacterized protein</fullName>
    </submittedName>
</protein>
<feature type="region of interest" description="Disordered" evidence="1">
    <location>
        <begin position="97"/>
        <end position="136"/>
    </location>
</feature>
<dbReference type="Proteomes" id="UP001500729">
    <property type="component" value="Unassembled WGS sequence"/>
</dbReference>
<name>A0ABN1DVX3_SACER</name>
<evidence type="ECO:0000313" key="3">
    <source>
        <dbReference type="Proteomes" id="UP001500729"/>
    </source>
</evidence>
<reference evidence="2 3" key="1">
    <citation type="journal article" date="2019" name="Int. J. Syst. Evol. Microbiol.">
        <title>The Global Catalogue of Microorganisms (GCM) 10K type strain sequencing project: providing services to taxonomists for standard genome sequencing and annotation.</title>
        <authorList>
            <consortium name="The Broad Institute Genomics Platform"/>
            <consortium name="The Broad Institute Genome Sequencing Center for Infectious Disease"/>
            <person name="Wu L."/>
            <person name="Ma J."/>
        </authorList>
    </citation>
    <scope>NUCLEOTIDE SEQUENCE [LARGE SCALE GENOMIC DNA]</scope>
    <source>
        <strain evidence="2 3">JCM 10303</strain>
    </source>
</reference>
<keyword evidence="3" id="KW-1185">Reference proteome</keyword>
<dbReference type="EMBL" id="BAAAGS010000061">
    <property type="protein sequence ID" value="GAA0553612.1"/>
    <property type="molecule type" value="Genomic_DNA"/>
</dbReference>
<comment type="caution">
    <text evidence="2">The sequence shown here is derived from an EMBL/GenBank/DDBJ whole genome shotgun (WGS) entry which is preliminary data.</text>
</comment>
<accession>A0ABN1DVX3</accession>
<organism evidence="2 3">
    <name type="scientific">Saccharopolyspora erythraea</name>
    <name type="common">Streptomyces erythraeus</name>
    <dbReference type="NCBI Taxonomy" id="1836"/>
    <lineage>
        <taxon>Bacteria</taxon>
        <taxon>Bacillati</taxon>
        <taxon>Actinomycetota</taxon>
        <taxon>Actinomycetes</taxon>
        <taxon>Pseudonocardiales</taxon>
        <taxon>Pseudonocardiaceae</taxon>
        <taxon>Saccharopolyspora</taxon>
    </lineage>
</organism>